<dbReference type="Proteomes" id="UP000823775">
    <property type="component" value="Unassembled WGS sequence"/>
</dbReference>
<protein>
    <recommendedName>
        <fullName evidence="3">Ribosomal protein L2</fullName>
    </recommendedName>
</protein>
<sequence length="78" mass="8458">MQGLKFARGWLKAVQGSSTLVQFQTRRGTEMALGQVRVANIPRHGQARGAPTLAQGHTRSSTLTTRWGVRRGIGGSKK</sequence>
<feature type="non-terminal residue" evidence="1">
    <location>
        <position position="78"/>
    </location>
</feature>
<comment type="caution">
    <text evidence="1">The sequence shown here is derived from an EMBL/GenBank/DDBJ whole genome shotgun (WGS) entry which is preliminary data.</text>
</comment>
<keyword evidence="2" id="KW-1185">Reference proteome</keyword>
<evidence type="ECO:0000313" key="2">
    <source>
        <dbReference type="Proteomes" id="UP000823775"/>
    </source>
</evidence>
<accession>A0ABS8WV83</accession>
<dbReference type="EMBL" id="JACEIK010014514">
    <property type="protein sequence ID" value="MCE3216857.1"/>
    <property type="molecule type" value="Genomic_DNA"/>
</dbReference>
<evidence type="ECO:0008006" key="3">
    <source>
        <dbReference type="Google" id="ProtNLM"/>
    </source>
</evidence>
<gene>
    <name evidence="1" type="ORF">HAX54_008629</name>
</gene>
<reference evidence="1 2" key="1">
    <citation type="journal article" date="2021" name="BMC Genomics">
        <title>Datura genome reveals duplications of psychoactive alkaloid biosynthetic genes and high mutation rate following tissue culture.</title>
        <authorList>
            <person name="Rajewski A."/>
            <person name="Carter-House D."/>
            <person name="Stajich J."/>
            <person name="Litt A."/>
        </authorList>
    </citation>
    <scope>NUCLEOTIDE SEQUENCE [LARGE SCALE GENOMIC DNA]</scope>
    <source>
        <strain evidence="1">AR-01</strain>
    </source>
</reference>
<organism evidence="1 2">
    <name type="scientific">Datura stramonium</name>
    <name type="common">Jimsonweed</name>
    <name type="synonym">Common thornapple</name>
    <dbReference type="NCBI Taxonomy" id="4076"/>
    <lineage>
        <taxon>Eukaryota</taxon>
        <taxon>Viridiplantae</taxon>
        <taxon>Streptophyta</taxon>
        <taxon>Embryophyta</taxon>
        <taxon>Tracheophyta</taxon>
        <taxon>Spermatophyta</taxon>
        <taxon>Magnoliopsida</taxon>
        <taxon>eudicotyledons</taxon>
        <taxon>Gunneridae</taxon>
        <taxon>Pentapetalae</taxon>
        <taxon>asterids</taxon>
        <taxon>lamiids</taxon>
        <taxon>Solanales</taxon>
        <taxon>Solanaceae</taxon>
        <taxon>Solanoideae</taxon>
        <taxon>Datureae</taxon>
        <taxon>Datura</taxon>
    </lineage>
</organism>
<name>A0ABS8WV83_DATST</name>
<evidence type="ECO:0000313" key="1">
    <source>
        <dbReference type="EMBL" id="MCE3216857.1"/>
    </source>
</evidence>
<proteinExistence type="predicted"/>